<keyword evidence="2" id="KW-1185">Reference proteome</keyword>
<evidence type="ECO:0000313" key="1">
    <source>
        <dbReference type="EMBL" id="KIE43808.1"/>
    </source>
</evidence>
<reference evidence="1 2" key="1">
    <citation type="submission" date="2015-01" db="EMBL/GenBank/DDBJ databases">
        <title>Genome sequence of the anaerobic bacterium Geobacter soli GSS01, a dissimilatory Fe(III) reducer from soil.</title>
        <authorList>
            <person name="Yang G."/>
            <person name="Zhou S."/>
        </authorList>
    </citation>
    <scope>NUCLEOTIDE SEQUENCE [LARGE SCALE GENOMIC DNA]</scope>
    <source>
        <strain evidence="1 2">GSS01</strain>
    </source>
</reference>
<proteinExistence type="predicted"/>
<gene>
    <name evidence="1" type="ORF">SE37_14835</name>
</gene>
<dbReference type="RefSeq" id="WP_039647619.1">
    <property type="nucleotide sequence ID" value="NZ_JXBL01000001.1"/>
</dbReference>
<evidence type="ECO:0000313" key="2">
    <source>
        <dbReference type="Proteomes" id="UP000031433"/>
    </source>
</evidence>
<accession>A0A0C1TWK9</accession>
<comment type="caution">
    <text evidence="1">The sequence shown here is derived from an EMBL/GenBank/DDBJ whole genome shotgun (WGS) entry which is preliminary data.</text>
</comment>
<sequence>MCPESSNKNPTSEGLEVAIEEVRRRFAELPDGTCKKRIFYNRLKNLGRFDAEPVDYQNPEEVALPREIEVGFAVCHPECGNQALLVVEGGPQACDCCGATMYPIEVAPYRLKKK</sequence>
<dbReference type="EMBL" id="JXBL01000001">
    <property type="protein sequence ID" value="KIE43808.1"/>
    <property type="molecule type" value="Genomic_DNA"/>
</dbReference>
<organism evidence="1 2">
    <name type="scientific">Geobacter soli</name>
    <dbReference type="NCBI Taxonomy" id="1510391"/>
    <lineage>
        <taxon>Bacteria</taxon>
        <taxon>Pseudomonadati</taxon>
        <taxon>Thermodesulfobacteriota</taxon>
        <taxon>Desulfuromonadia</taxon>
        <taxon>Geobacterales</taxon>
        <taxon>Geobacteraceae</taxon>
        <taxon>Geobacter</taxon>
    </lineage>
</organism>
<dbReference type="Proteomes" id="UP000031433">
    <property type="component" value="Unassembled WGS sequence"/>
</dbReference>
<protein>
    <submittedName>
        <fullName evidence="1">Uncharacterized protein</fullName>
    </submittedName>
</protein>
<dbReference type="AlphaFoldDB" id="A0A0C1TWK9"/>
<name>A0A0C1TWK9_9BACT</name>